<reference evidence="8" key="1">
    <citation type="submission" date="2023-01" db="EMBL/GenBank/DDBJ databases">
        <title>The diversity of Class Acidimicrobiia in South China Sea sediment environments and the proposal of Iamia marina sp. nov., a novel species of the genus Iamia.</title>
        <authorList>
            <person name="He Y."/>
            <person name="Tian X."/>
        </authorList>
    </citation>
    <scope>NUCLEOTIDE SEQUENCE</scope>
    <source>
        <strain evidence="8">DSM 19957</strain>
    </source>
</reference>
<comment type="similarity">
    <text evidence="1">Belongs to the ABC transporter superfamily.</text>
</comment>
<dbReference type="RefSeq" id="WP_272736713.1">
    <property type="nucleotide sequence ID" value="NZ_CP116942.1"/>
</dbReference>
<evidence type="ECO:0000313" key="9">
    <source>
        <dbReference type="Proteomes" id="UP001216390"/>
    </source>
</evidence>
<dbReference type="FunFam" id="3.40.50.300:FF:000425">
    <property type="entry name" value="Probable ABC transporter, ATP-binding subunit"/>
    <property type="match status" value="1"/>
</dbReference>
<gene>
    <name evidence="8" type="ORF">PO878_00455</name>
</gene>
<dbReference type="InterPro" id="IPR017871">
    <property type="entry name" value="ABC_transporter-like_CS"/>
</dbReference>
<dbReference type="GO" id="GO:0031460">
    <property type="term" value="P:glycine betaine transport"/>
    <property type="evidence" value="ECO:0007669"/>
    <property type="project" value="InterPro"/>
</dbReference>
<keyword evidence="2" id="KW-0813">Transport</keyword>
<dbReference type="Proteomes" id="UP001216390">
    <property type="component" value="Chromosome"/>
</dbReference>
<keyword evidence="3" id="KW-0677">Repeat</keyword>
<dbReference type="EC" id="7.6.2.9" evidence="6"/>
<dbReference type="PANTHER" id="PTHR43117">
    <property type="entry name" value="OSMOPROTECTANT IMPORT ATP-BINDING PROTEIN OSMV"/>
    <property type="match status" value="1"/>
</dbReference>
<dbReference type="CDD" id="cd03295">
    <property type="entry name" value="ABC_OpuCA_Osmoprotection"/>
    <property type="match status" value="1"/>
</dbReference>
<dbReference type="InterPro" id="IPR000644">
    <property type="entry name" value="CBS_dom"/>
</dbReference>
<dbReference type="SUPFAM" id="SSF52540">
    <property type="entry name" value="P-loop containing nucleoside triphosphate hydrolases"/>
    <property type="match status" value="1"/>
</dbReference>
<dbReference type="Pfam" id="PF00571">
    <property type="entry name" value="CBS"/>
    <property type="match status" value="1"/>
</dbReference>
<dbReference type="KEGG" id="ima:PO878_00455"/>
<evidence type="ECO:0000313" key="8">
    <source>
        <dbReference type="EMBL" id="WCO67191.1"/>
    </source>
</evidence>
<dbReference type="NCBIfam" id="TIGR01186">
    <property type="entry name" value="proV"/>
    <property type="match status" value="1"/>
</dbReference>
<name>A0AAF0BRS0_9ACTN</name>
<dbReference type="InterPro" id="IPR027417">
    <property type="entry name" value="P-loop_NTPase"/>
</dbReference>
<protein>
    <recommendedName>
        <fullName evidence="6">ABC-type quaternary amine transporter</fullName>
        <ecNumber evidence="6">7.6.2.9</ecNumber>
    </recommendedName>
</protein>
<evidence type="ECO:0000259" key="7">
    <source>
        <dbReference type="PROSITE" id="PS50893"/>
    </source>
</evidence>
<dbReference type="Gene3D" id="3.40.50.300">
    <property type="entry name" value="P-loop containing nucleotide triphosphate hydrolases"/>
    <property type="match status" value="1"/>
</dbReference>
<dbReference type="GO" id="GO:0016887">
    <property type="term" value="F:ATP hydrolysis activity"/>
    <property type="evidence" value="ECO:0007669"/>
    <property type="project" value="InterPro"/>
</dbReference>
<dbReference type="PROSITE" id="PS50893">
    <property type="entry name" value="ABC_TRANSPORTER_2"/>
    <property type="match status" value="1"/>
</dbReference>
<evidence type="ECO:0000256" key="3">
    <source>
        <dbReference type="ARBA" id="ARBA00022737"/>
    </source>
</evidence>
<keyword evidence="5 8" id="KW-0067">ATP-binding</keyword>
<dbReference type="AlphaFoldDB" id="A0AAF0BRS0"/>
<dbReference type="GO" id="GO:0015418">
    <property type="term" value="F:ABC-type quaternary ammonium compound transporting activity"/>
    <property type="evidence" value="ECO:0007669"/>
    <property type="project" value="UniProtKB-EC"/>
</dbReference>
<dbReference type="PANTHER" id="PTHR43117:SF4">
    <property type="entry name" value="OSMOPROTECTANT IMPORT ATP-BINDING PROTEIN OSMV"/>
    <property type="match status" value="1"/>
</dbReference>
<dbReference type="Gene3D" id="3.10.580.10">
    <property type="entry name" value="CBS-domain"/>
    <property type="match status" value="1"/>
</dbReference>
<keyword evidence="9" id="KW-1185">Reference proteome</keyword>
<dbReference type="InterPro" id="IPR046342">
    <property type="entry name" value="CBS_dom_sf"/>
</dbReference>
<dbReference type="SUPFAM" id="SSF54631">
    <property type="entry name" value="CBS-domain pair"/>
    <property type="match status" value="1"/>
</dbReference>
<dbReference type="Pfam" id="PF00005">
    <property type="entry name" value="ABC_tran"/>
    <property type="match status" value="1"/>
</dbReference>
<evidence type="ECO:0000256" key="5">
    <source>
        <dbReference type="ARBA" id="ARBA00022840"/>
    </source>
</evidence>
<keyword evidence="4" id="KW-0547">Nucleotide-binding</keyword>
<dbReference type="SMART" id="SM00382">
    <property type="entry name" value="AAA"/>
    <property type="match status" value="1"/>
</dbReference>
<dbReference type="InterPro" id="IPR003439">
    <property type="entry name" value="ABC_transporter-like_ATP-bd"/>
</dbReference>
<evidence type="ECO:0000256" key="2">
    <source>
        <dbReference type="ARBA" id="ARBA00022448"/>
    </source>
</evidence>
<evidence type="ECO:0000256" key="4">
    <source>
        <dbReference type="ARBA" id="ARBA00022741"/>
    </source>
</evidence>
<dbReference type="CDD" id="cd02205">
    <property type="entry name" value="CBS_pair_SF"/>
    <property type="match status" value="1"/>
</dbReference>
<sequence length="371" mass="40333">MITLDKVTKRYDNGQVAVRELSLEVPEGDICILVGPSGCGKTTTMRMVNRLIEPTAGRILLDGEDVTDVDPVGLRRRMGYVIQQVGLFPHHTVADNVATVPLLLGWDKARVGDRTDELLELVGLPPADYRDRYPHQLSGGQRQRVGVARALAADPPVLLMDEPFGAIDPISRDRLQREFLRLQETVRKTIVFVTHDIDEAVTLGDRIAVMDVGGELARFGTPNEILSDPGSDFVADFVGADRGLKRLDVMTLERTDLEVPAVTLEVALPLAEARRRLDDAGWVHAPVVDDGRLVGVLRRSATEGDAAAGRTVGDAAVALDARVGEDHTLKDAFAALLLDDAGWVAVVDGDETLLGVLSAEHLHEVARHRAR</sequence>
<dbReference type="EMBL" id="CP116942">
    <property type="protein sequence ID" value="WCO67191.1"/>
    <property type="molecule type" value="Genomic_DNA"/>
</dbReference>
<dbReference type="InterPro" id="IPR005892">
    <property type="entry name" value="Gly-betaine_transp_ATP-bd"/>
</dbReference>
<evidence type="ECO:0000256" key="1">
    <source>
        <dbReference type="ARBA" id="ARBA00005417"/>
    </source>
</evidence>
<proteinExistence type="inferred from homology"/>
<dbReference type="InterPro" id="IPR003593">
    <property type="entry name" value="AAA+_ATPase"/>
</dbReference>
<dbReference type="GO" id="GO:0016020">
    <property type="term" value="C:membrane"/>
    <property type="evidence" value="ECO:0007669"/>
    <property type="project" value="InterPro"/>
</dbReference>
<feature type="domain" description="ABC transporter" evidence="7">
    <location>
        <begin position="2"/>
        <end position="238"/>
    </location>
</feature>
<evidence type="ECO:0000256" key="6">
    <source>
        <dbReference type="ARBA" id="ARBA00066388"/>
    </source>
</evidence>
<dbReference type="PROSITE" id="PS00211">
    <property type="entry name" value="ABC_TRANSPORTER_1"/>
    <property type="match status" value="1"/>
</dbReference>
<dbReference type="GO" id="GO:0005524">
    <property type="term" value="F:ATP binding"/>
    <property type="evidence" value="ECO:0007669"/>
    <property type="project" value="UniProtKB-KW"/>
</dbReference>
<accession>A0AAF0BRS0</accession>
<organism evidence="8 9">
    <name type="scientific">Iamia majanohamensis</name>
    <dbReference type="NCBI Taxonomy" id="467976"/>
    <lineage>
        <taxon>Bacteria</taxon>
        <taxon>Bacillati</taxon>
        <taxon>Actinomycetota</taxon>
        <taxon>Acidimicrobiia</taxon>
        <taxon>Acidimicrobiales</taxon>
        <taxon>Iamiaceae</taxon>
        <taxon>Iamia</taxon>
    </lineage>
</organism>